<gene>
    <name evidence="1" type="ORF">BjapCC829_30140</name>
</gene>
<protein>
    <submittedName>
        <fullName evidence="1">Uncharacterized protein</fullName>
    </submittedName>
</protein>
<dbReference type="RefSeq" id="WP_231145487.1">
    <property type="nucleotide sequence ID" value="NZ_CP088100.1"/>
</dbReference>
<organism evidence="1 2">
    <name type="scientific">Bradyrhizobium barranii</name>
    <dbReference type="NCBI Taxonomy" id="2992140"/>
    <lineage>
        <taxon>Bacteria</taxon>
        <taxon>Pseudomonadati</taxon>
        <taxon>Pseudomonadota</taxon>
        <taxon>Alphaproteobacteria</taxon>
        <taxon>Hyphomicrobiales</taxon>
        <taxon>Nitrobacteraceae</taxon>
        <taxon>Bradyrhizobium</taxon>
    </lineage>
</organism>
<accession>A0ABY3R1A7</accession>
<keyword evidence="2" id="KW-1185">Reference proteome</keyword>
<evidence type="ECO:0000313" key="2">
    <source>
        <dbReference type="Proteomes" id="UP001430990"/>
    </source>
</evidence>
<dbReference type="Proteomes" id="UP001430990">
    <property type="component" value="Chromosome"/>
</dbReference>
<dbReference type="EMBL" id="CP088100">
    <property type="protein sequence ID" value="UFW91494.1"/>
    <property type="molecule type" value="Genomic_DNA"/>
</dbReference>
<sequence length="85" mass="9171">MAEIAGASTAQASLEADIALAASTLEDEGFPNSCGWPDEPWHGTCRQNDIGILQFPSRGWKAAVRASFKRTAFLLLKPNKQPVLT</sequence>
<reference evidence="1" key="1">
    <citation type="submission" date="2021-11" db="EMBL/GenBank/DDBJ databases">
        <title>Australian commercial rhizobial inoculants.</title>
        <authorList>
            <person name="Kohlmeier M.G."/>
            <person name="O'Hara G.W."/>
            <person name="Colombi E."/>
            <person name="Ramsay J.P."/>
            <person name="Terpolilli J."/>
        </authorList>
    </citation>
    <scope>NUCLEOTIDE SEQUENCE</scope>
    <source>
        <strain evidence="1">CC829</strain>
    </source>
</reference>
<proteinExistence type="predicted"/>
<name>A0ABY3R1A7_9BRAD</name>
<evidence type="ECO:0000313" key="1">
    <source>
        <dbReference type="EMBL" id="UFW91494.1"/>
    </source>
</evidence>